<dbReference type="Proteomes" id="UP000029920">
    <property type="component" value="Unassembled WGS sequence"/>
</dbReference>
<dbReference type="InterPro" id="IPR036388">
    <property type="entry name" value="WH-like_DNA-bd_sf"/>
</dbReference>
<dbReference type="GO" id="GO:0003908">
    <property type="term" value="F:methylated-DNA-[protein]-cysteine S-methyltransferase activity"/>
    <property type="evidence" value="ECO:0007669"/>
    <property type="project" value="UniProtKB-UniRule"/>
</dbReference>
<dbReference type="PROSITE" id="PS00374">
    <property type="entry name" value="MGMT"/>
    <property type="match status" value="1"/>
</dbReference>
<feature type="active site" description="Nucleophile; methyl group acceptor" evidence="9">
    <location>
        <position position="134"/>
    </location>
</feature>
<dbReference type="GO" id="GO:0005737">
    <property type="term" value="C:cytoplasm"/>
    <property type="evidence" value="ECO:0007669"/>
    <property type="project" value="UniProtKB-SubCell"/>
</dbReference>
<comment type="catalytic activity">
    <reaction evidence="8 9">
        <text>a 6-O-methyl-2'-deoxyguanosine in DNA + L-cysteinyl-[protein] = S-methyl-L-cysteinyl-[protein] + a 2'-deoxyguanosine in DNA</text>
        <dbReference type="Rhea" id="RHEA:24000"/>
        <dbReference type="Rhea" id="RHEA-COMP:10131"/>
        <dbReference type="Rhea" id="RHEA-COMP:10132"/>
        <dbReference type="Rhea" id="RHEA-COMP:11367"/>
        <dbReference type="Rhea" id="RHEA-COMP:11368"/>
        <dbReference type="ChEBI" id="CHEBI:29950"/>
        <dbReference type="ChEBI" id="CHEBI:82612"/>
        <dbReference type="ChEBI" id="CHEBI:85445"/>
        <dbReference type="ChEBI" id="CHEBI:85448"/>
        <dbReference type="EC" id="2.1.1.63"/>
    </reaction>
</comment>
<dbReference type="AlphaFoldDB" id="A0A4U8UF99"/>
<keyword evidence="13" id="KW-1185">Reference proteome</keyword>
<dbReference type="PANTHER" id="PTHR10815:SF5">
    <property type="entry name" value="METHYLATED-DNA--PROTEIN-CYSTEINE METHYLTRANSFERASE"/>
    <property type="match status" value="1"/>
</dbReference>
<dbReference type="InterPro" id="IPR001497">
    <property type="entry name" value="MethylDNA_cys_MeTrfase_AS"/>
</dbReference>
<comment type="subcellular location">
    <subcellularLocation>
        <location evidence="9">Cytoplasm</location>
    </subcellularLocation>
</comment>
<reference evidence="12 13" key="1">
    <citation type="journal article" date="2014" name="Genome Announc.">
        <title>Draft genome sequences of eight enterohepatic helicobacter species isolated from both laboratory and wild rodents.</title>
        <authorList>
            <person name="Sheh A."/>
            <person name="Shen Z."/>
            <person name="Fox J.G."/>
        </authorList>
    </citation>
    <scope>NUCLEOTIDE SEQUENCE [LARGE SCALE GENOMIC DNA]</scope>
    <source>
        <strain evidence="12 13">MIT-03-7007</strain>
    </source>
</reference>
<dbReference type="InterPro" id="IPR014048">
    <property type="entry name" value="MethylDNA_cys_MeTrfase_DNA-bd"/>
</dbReference>
<sequence length="172" mass="19416">MQYISYYQSPLGSILLSANNNGLSGLWFEGQKYFAFTLDKEHQEKEMPLFKQVKNWLDNYFLGNKPNSSLPLYLIGTNFQKQVWQILYSIPYGETRTYGEIAKELAIKKGLSRMSAQAVGSAVGHNPISIIIPCHRVMGANGDLRGYAGGIEKKVKLLELEKVNTQPLTLKR</sequence>
<dbReference type="EC" id="2.1.1.63" evidence="9"/>
<dbReference type="Gene3D" id="3.30.160.70">
    <property type="entry name" value="Methylated DNA-protein cysteine methyltransferase domain"/>
    <property type="match status" value="1"/>
</dbReference>
<dbReference type="RefSeq" id="WP_034553405.1">
    <property type="nucleotide sequence ID" value="NZ_JRPC02000003.1"/>
</dbReference>
<keyword evidence="4 9" id="KW-0489">Methyltransferase</keyword>
<protein>
    <recommendedName>
        <fullName evidence="9">Methylated-DNA--protein-cysteine methyltransferase</fullName>
        <ecNumber evidence="9">2.1.1.63</ecNumber>
    </recommendedName>
    <alternativeName>
        <fullName evidence="9">6-O-methylguanine-DNA methyltransferase</fullName>
        <shortName evidence="9">MGMT</shortName>
    </alternativeName>
    <alternativeName>
        <fullName evidence="9">O-6-methylguanine-DNA-alkyltransferase</fullName>
    </alternativeName>
</protein>
<evidence type="ECO:0000256" key="7">
    <source>
        <dbReference type="ARBA" id="ARBA00023204"/>
    </source>
</evidence>
<evidence type="ECO:0000256" key="4">
    <source>
        <dbReference type="ARBA" id="ARBA00022603"/>
    </source>
</evidence>
<keyword evidence="6 9" id="KW-0227">DNA damage</keyword>
<evidence type="ECO:0000313" key="13">
    <source>
        <dbReference type="Proteomes" id="UP000029920"/>
    </source>
</evidence>
<feature type="domain" description="Methylated-DNA-[protein]-cysteine S-methyltransferase DNA binding" evidence="10">
    <location>
        <begin position="78"/>
        <end position="163"/>
    </location>
</feature>
<evidence type="ECO:0000256" key="1">
    <source>
        <dbReference type="ARBA" id="ARBA00001286"/>
    </source>
</evidence>
<name>A0A4U8UF99_9HELI</name>
<comment type="catalytic activity">
    <reaction evidence="1 9">
        <text>a 4-O-methyl-thymidine in DNA + L-cysteinyl-[protein] = a thymidine in DNA + S-methyl-L-cysteinyl-[protein]</text>
        <dbReference type="Rhea" id="RHEA:53428"/>
        <dbReference type="Rhea" id="RHEA-COMP:10131"/>
        <dbReference type="Rhea" id="RHEA-COMP:10132"/>
        <dbReference type="Rhea" id="RHEA-COMP:13555"/>
        <dbReference type="Rhea" id="RHEA-COMP:13556"/>
        <dbReference type="ChEBI" id="CHEBI:29950"/>
        <dbReference type="ChEBI" id="CHEBI:82612"/>
        <dbReference type="ChEBI" id="CHEBI:137386"/>
        <dbReference type="ChEBI" id="CHEBI:137387"/>
        <dbReference type="EC" id="2.1.1.63"/>
    </reaction>
</comment>
<comment type="similarity">
    <text evidence="2 9">Belongs to the MGMT family.</text>
</comment>
<dbReference type="InterPro" id="IPR023546">
    <property type="entry name" value="MGMT"/>
</dbReference>
<evidence type="ECO:0000256" key="2">
    <source>
        <dbReference type="ARBA" id="ARBA00008711"/>
    </source>
</evidence>
<dbReference type="FunFam" id="1.10.10.10:FF:000214">
    <property type="entry name" value="Methylated-DNA--protein-cysteine methyltransferase"/>
    <property type="match status" value="1"/>
</dbReference>
<evidence type="ECO:0000259" key="10">
    <source>
        <dbReference type="Pfam" id="PF01035"/>
    </source>
</evidence>
<comment type="caution">
    <text evidence="12">The sequence shown here is derived from an EMBL/GenBank/DDBJ whole genome shotgun (WGS) entry which is preliminary data.</text>
</comment>
<keyword evidence="3 9" id="KW-0963">Cytoplasm</keyword>
<dbReference type="InterPro" id="IPR036217">
    <property type="entry name" value="MethylDNA_cys_MeTrfase_DNAb"/>
</dbReference>
<gene>
    <name evidence="12" type="ORF">LS72_001570</name>
</gene>
<comment type="function">
    <text evidence="9">Involved in the cellular defense against the biological effects of O6-methylguanine (O6-MeG) and O4-methylthymine (O4-MeT) in DNA. Repairs the methylated nucleobase in DNA by stoichiometrically transferring the methyl group to a cysteine residue in the enzyme. This is a suicide reaction: the enzyme is irreversibly inactivated.</text>
</comment>
<dbReference type="Gene3D" id="1.10.10.10">
    <property type="entry name" value="Winged helix-like DNA-binding domain superfamily/Winged helix DNA-binding domain"/>
    <property type="match status" value="1"/>
</dbReference>
<accession>A0A4U8UF99</accession>
<evidence type="ECO:0000256" key="8">
    <source>
        <dbReference type="ARBA" id="ARBA00049348"/>
    </source>
</evidence>
<dbReference type="Pfam" id="PF01035">
    <property type="entry name" value="DNA_binding_1"/>
    <property type="match status" value="1"/>
</dbReference>
<evidence type="ECO:0000313" key="12">
    <source>
        <dbReference type="EMBL" id="TLE16801.1"/>
    </source>
</evidence>
<keyword evidence="7 9" id="KW-0234">DNA repair</keyword>
<keyword evidence="5 9" id="KW-0808">Transferase</keyword>
<evidence type="ECO:0000256" key="9">
    <source>
        <dbReference type="HAMAP-Rule" id="MF_00772"/>
    </source>
</evidence>
<dbReference type="GO" id="GO:0032259">
    <property type="term" value="P:methylation"/>
    <property type="evidence" value="ECO:0007669"/>
    <property type="project" value="UniProtKB-KW"/>
</dbReference>
<comment type="miscellaneous">
    <text evidence="9">This enzyme catalyzes only one turnover and therefore is not strictly catalytic. According to one definition, an enzyme is a biocatalyst that acts repeatedly and over many reaction cycles.</text>
</comment>
<proteinExistence type="inferred from homology"/>
<dbReference type="CDD" id="cd06445">
    <property type="entry name" value="ATase"/>
    <property type="match status" value="1"/>
</dbReference>
<dbReference type="InterPro" id="IPR008332">
    <property type="entry name" value="MethylG_MeTrfase_N"/>
</dbReference>
<dbReference type="PANTHER" id="PTHR10815">
    <property type="entry name" value="METHYLATED-DNA--PROTEIN-CYSTEINE METHYLTRANSFERASE"/>
    <property type="match status" value="1"/>
</dbReference>
<dbReference type="SUPFAM" id="SSF46767">
    <property type="entry name" value="Methylated DNA-protein cysteine methyltransferase, C-terminal domain"/>
    <property type="match status" value="1"/>
</dbReference>
<dbReference type="SUPFAM" id="SSF53155">
    <property type="entry name" value="Methylated DNA-protein cysteine methyltransferase domain"/>
    <property type="match status" value="1"/>
</dbReference>
<evidence type="ECO:0000256" key="3">
    <source>
        <dbReference type="ARBA" id="ARBA00022490"/>
    </source>
</evidence>
<dbReference type="Pfam" id="PF02870">
    <property type="entry name" value="Methyltransf_1N"/>
    <property type="match status" value="1"/>
</dbReference>
<evidence type="ECO:0000256" key="5">
    <source>
        <dbReference type="ARBA" id="ARBA00022679"/>
    </source>
</evidence>
<dbReference type="GO" id="GO:0006307">
    <property type="term" value="P:DNA alkylation repair"/>
    <property type="evidence" value="ECO:0007669"/>
    <property type="project" value="UniProtKB-UniRule"/>
</dbReference>
<dbReference type="InterPro" id="IPR036631">
    <property type="entry name" value="MGMT_N_sf"/>
</dbReference>
<evidence type="ECO:0000256" key="6">
    <source>
        <dbReference type="ARBA" id="ARBA00022763"/>
    </source>
</evidence>
<dbReference type="HAMAP" id="MF_00772">
    <property type="entry name" value="OGT"/>
    <property type="match status" value="1"/>
</dbReference>
<evidence type="ECO:0000259" key="11">
    <source>
        <dbReference type="Pfam" id="PF02870"/>
    </source>
</evidence>
<organism evidence="12 13">
    <name type="scientific">Helicobacter apodemus</name>
    <dbReference type="NCBI Taxonomy" id="135569"/>
    <lineage>
        <taxon>Bacteria</taxon>
        <taxon>Pseudomonadati</taxon>
        <taxon>Campylobacterota</taxon>
        <taxon>Epsilonproteobacteria</taxon>
        <taxon>Campylobacterales</taxon>
        <taxon>Helicobacteraceae</taxon>
        <taxon>Helicobacter</taxon>
    </lineage>
</organism>
<dbReference type="EMBL" id="JRPC02000003">
    <property type="protein sequence ID" value="TLE16801.1"/>
    <property type="molecule type" value="Genomic_DNA"/>
</dbReference>
<feature type="domain" description="Methylguanine DNA methyltransferase ribonuclease-like" evidence="11">
    <location>
        <begin position="3"/>
        <end position="72"/>
    </location>
</feature>
<dbReference type="NCBIfam" id="TIGR00589">
    <property type="entry name" value="ogt"/>
    <property type="match status" value="1"/>
</dbReference>